<dbReference type="AlphaFoldDB" id="X6NMI2"/>
<organism evidence="2 3">
    <name type="scientific">Reticulomyxa filosa</name>
    <dbReference type="NCBI Taxonomy" id="46433"/>
    <lineage>
        <taxon>Eukaryota</taxon>
        <taxon>Sar</taxon>
        <taxon>Rhizaria</taxon>
        <taxon>Retaria</taxon>
        <taxon>Foraminifera</taxon>
        <taxon>Monothalamids</taxon>
        <taxon>Reticulomyxidae</taxon>
        <taxon>Reticulomyxa</taxon>
    </lineage>
</organism>
<evidence type="ECO:0000256" key="1">
    <source>
        <dbReference type="SAM" id="Phobius"/>
    </source>
</evidence>
<proteinExistence type="predicted"/>
<accession>X6NMI2</accession>
<sequence>MCDAGMSIFLLIAFVHKMKSVVHTAKTIAKESQAEADNTVIKTKNLIIKLTILTCVAVSSSLVFWALYPVISTAGIMIDNIVSCFLIIVFCFVLLFIVGHISIEMLFHSQKKKKNLCKKILHHNSIFPSISQLFKLP</sequence>
<evidence type="ECO:0000313" key="2">
    <source>
        <dbReference type="EMBL" id="ETO27460.1"/>
    </source>
</evidence>
<feature type="transmembrane region" description="Helical" evidence="1">
    <location>
        <begin position="80"/>
        <end position="103"/>
    </location>
</feature>
<feature type="transmembrane region" description="Helical" evidence="1">
    <location>
        <begin position="46"/>
        <end position="68"/>
    </location>
</feature>
<comment type="caution">
    <text evidence="2">The sequence shown here is derived from an EMBL/GenBank/DDBJ whole genome shotgun (WGS) entry which is preliminary data.</text>
</comment>
<reference evidence="2 3" key="1">
    <citation type="journal article" date="2013" name="Curr. Biol.">
        <title>The Genome of the Foraminiferan Reticulomyxa filosa.</title>
        <authorList>
            <person name="Glockner G."/>
            <person name="Hulsmann N."/>
            <person name="Schleicher M."/>
            <person name="Noegel A.A."/>
            <person name="Eichinger L."/>
            <person name="Gallinger C."/>
            <person name="Pawlowski J."/>
            <person name="Sierra R."/>
            <person name="Euteneuer U."/>
            <person name="Pillet L."/>
            <person name="Moustafa A."/>
            <person name="Platzer M."/>
            <person name="Groth M."/>
            <person name="Szafranski K."/>
            <person name="Schliwa M."/>
        </authorList>
    </citation>
    <scope>NUCLEOTIDE SEQUENCE [LARGE SCALE GENOMIC DNA]</scope>
</reference>
<name>X6NMI2_RETFI</name>
<keyword evidence="1" id="KW-1133">Transmembrane helix</keyword>
<dbReference type="Proteomes" id="UP000023152">
    <property type="component" value="Unassembled WGS sequence"/>
</dbReference>
<keyword evidence="1" id="KW-0812">Transmembrane</keyword>
<evidence type="ECO:0000313" key="3">
    <source>
        <dbReference type="Proteomes" id="UP000023152"/>
    </source>
</evidence>
<keyword evidence="1" id="KW-0472">Membrane</keyword>
<gene>
    <name evidence="2" type="ORF">RFI_09673</name>
</gene>
<protein>
    <submittedName>
        <fullName evidence="2">Uncharacterized protein</fullName>
    </submittedName>
</protein>
<keyword evidence="3" id="KW-1185">Reference proteome</keyword>
<dbReference type="EMBL" id="ASPP01007241">
    <property type="protein sequence ID" value="ETO27460.1"/>
    <property type="molecule type" value="Genomic_DNA"/>
</dbReference>